<accession>I9DCH3</accession>
<dbReference type="HOGENOM" id="CLU_1711518_0_0_9"/>
<proteinExistence type="predicted"/>
<dbReference type="AlphaFoldDB" id="I9DCH3"/>
<dbReference type="Proteomes" id="UP000005361">
    <property type="component" value="Chromosome"/>
</dbReference>
<protein>
    <submittedName>
        <fullName evidence="1">Uncharacterized protein</fullName>
    </submittedName>
</protein>
<gene>
    <name evidence="1" type="ORF">JBW_01571</name>
</gene>
<evidence type="ECO:0000313" key="2">
    <source>
        <dbReference type="Proteomes" id="UP000005361"/>
    </source>
</evidence>
<dbReference type="KEGG" id="pft:JBW_01571"/>
<evidence type="ECO:0000313" key="1">
    <source>
        <dbReference type="EMBL" id="AJQ26921.1"/>
    </source>
</evidence>
<reference evidence="1 2" key="1">
    <citation type="journal article" date="2015" name="Genome Announc.">
        <title>Complete Genome Sequence of Pelosinus fermentans JBW45, a Member of a Remarkably Competitive Group of Negativicutes in the Firmicutes Phylum.</title>
        <authorList>
            <person name="De Leon K.B."/>
            <person name="Utturkar S.M."/>
            <person name="Camilleri L.B."/>
            <person name="Elias D.A."/>
            <person name="Arkin A.P."/>
            <person name="Fields M.W."/>
            <person name="Brown S.D."/>
            <person name="Wall J.D."/>
        </authorList>
    </citation>
    <scope>NUCLEOTIDE SEQUENCE [LARGE SCALE GENOMIC DNA]</scope>
    <source>
        <strain evidence="1 2">JBW45</strain>
    </source>
</reference>
<dbReference type="STRING" id="1192197.JBW_01571"/>
<dbReference type="EMBL" id="CP010978">
    <property type="protein sequence ID" value="AJQ26921.1"/>
    <property type="molecule type" value="Genomic_DNA"/>
</dbReference>
<reference evidence="2" key="2">
    <citation type="submission" date="2015-02" db="EMBL/GenBank/DDBJ databases">
        <title>Complete Genome Sequence of Pelosinus fermentans JBW45.</title>
        <authorList>
            <person name="De Leon K.B."/>
            <person name="Utturkar S.M."/>
            <person name="Camilleri L.B."/>
            <person name="Arkin A.P."/>
            <person name="Fields M.W."/>
            <person name="Brown S.D."/>
            <person name="Wall J.D."/>
        </authorList>
    </citation>
    <scope>NUCLEOTIDE SEQUENCE [LARGE SCALE GENOMIC DNA]</scope>
    <source>
        <strain evidence="2">JBW45</strain>
    </source>
</reference>
<organism evidence="1 2">
    <name type="scientific">Pelosinus fermentans JBW45</name>
    <dbReference type="NCBI Taxonomy" id="1192197"/>
    <lineage>
        <taxon>Bacteria</taxon>
        <taxon>Bacillati</taxon>
        <taxon>Bacillota</taxon>
        <taxon>Negativicutes</taxon>
        <taxon>Selenomonadales</taxon>
        <taxon>Sporomusaceae</taxon>
        <taxon>Pelosinus</taxon>
    </lineage>
</organism>
<name>I9DCH3_9FIRM</name>
<sequence length="153" mass="17120">MLWGVTVVSAEITRGIDTFTEGVTINSGINADPTNLKSLYFSKIIQPNAVVDYEIQATRINLKDFIFLDTFMEINIDNYSVQKIAVKEAKKMSLVNKNDIYSNIIVSVPNGIVQEITSAKRIALRFQTAAGSYVYVLPDPVLAEWQQVINTEK</sequence>